<evidence type="ECO:0000256" key="8">
    <source>
        <dbReference type="ARBA" id="ARBA00032272"/>
    </source>
</evidence>
<dbReference type="GO" id="GO:0005829">
    <property type="term" value="C:cytosol"/>
    <property type="evidence" value="ECO:0007669"/>
    <property type="project" value="TreeGrafter"/>
</dbReference>
<comment type="catalytic activity">
    <reaction evidence="1">
        <text>GDP-alpha-D-mannose + H2O = alpha-D-mannose 1-phosphate + GMP + 2 H(+)</text>
        <dbReference type="Rhea" id="RHEA:27978"/>
        <dbReference type="ChEBI" id="CHEBI:15377"/>
        <dbReference type="ChEBI" id="CHEBI:15378"/>
        <dbReference type="ChEBI" id="CHEBI:57527"/>
        <dbReference type="ChEBI" id="CHEBI:58115"/>
        <dbReference type="ChEBI" id="CHEBI:58409"/>
    </reaction>
</comment>
<name>A0A318MWT7_9PROT</name>
<accession>A0A318MWT7</accession>
<evidence type="ECO:0000256" key="5">
    <source>
        <dbReference type="ARBA" id="ARBA00016377"/>
    </source>
</evidence>
<keyword evidence="9" id="KW-0460">Magnesium</keyword>
<evidence type="ECO:0000259" key="10">
    <source>
        <dbReference type="PROSITE" id="PS51462"/>
    </source>
</evidence>
<dbReference type="PANTHER" id="PTHR11839:SF18">
    <property type="entry name" value="NUDIX HYDROLASE DOMAIN-CONTAINING PROTEIN"/>
    <property type="match status" value="1"/>
</dbReference>
<dbReference type="GO" id="GO:0019693">
    <property type="term" value="P:ribose phosphate metabolic process"/>
    <property type="evidence" value="ECO:0007669"/>
    <property type="project" value="TreeGrafter"/>
</dbReference>
<dbReference type="InterPro" id="IPR000086">
    <property type="entry name" value="NUDIX_hydrolase_dom"/>
</dbReference>
<dbReference type="Gene3D" id="3.90.79.10">
    <property type="entry name" value="Nucleoside Triphosphate Pyrophosphohydrolase"/>
    <property type="match status" value="1"/>
</dbReference>
<evidence type="ECO:0000313" key="12">
    <source>
        <dbReference type="Proteomes" id="UP000247565"/>
    </source>
</evidence>
<dbReference type="InterPro" id="IPR015797">
    <property type="entry name" value="NUDIX_hydrolase-like_dom_sf"/>
</dbReference>
<dbReference type="GO" id="GO:0006753">
    <property type="term" value="P:nucleoside phosphate metabolic process"/>
    <property type="evidence" value="ECO:0007669"/>
    <property type="project" value="TreeGrafter"/>
</dbReference>
<comment type="caution">
    <text evidence="11">The sequence shown here is derived from an EMBL/GenBank/DDBJ whole genome shotgun (WGS) entry which is preliminary data.</text>
</comment>
<dbReference type="GO" id="GO:0016818">
    <property type="term" value="F:hydrolase activity, acting on acid anhydrides, in phosphorus-containing anhydrides"/>
    <property type="evidence" value="ECO:0007669"/>
    <property type="project" value="InterPro"/>
</dbReference>
<keyword evidence="12" id="KW-1185">Reference proteome</keyword>
<dbReference type="PANTHER" id="PTHR11839">
    <property type="entry name" value="UDP/ADP-SUGAR PYROPHOSPHATASE"/>
    <property type="match status" value="1"/>
</dbReference>
<protein>
    <recommendedName>
        <fullName evidence="5">GDP-mannose pyrophosphatase</fullName>
    </recommendedName>
    <alternativeName>
        <fullName evidence="7">GDP-mannose hydrolase</fullName>
    </alternativeName>
    <alternativeName>
        <fullName evidence="8">GDPMK</fullName>
    </alternativeName>
</protein>
<dbReference type="InterPro" id="IPR004385">
    <property type="entry name" value="NDP_pyrophosphatase"/>
</dbReference>
<organism evidence="11 12">
    <name type="scientific">Commensalibacter melissae</name>
    <dbReference type="NCBI Taxonomy" id="2070537"/>
    <lineage>
        <taxon>Bacteria</taxon>
        <taxon>Pseudomonadati</taxon>
        <taxon>Pseudomonadota</taxon>
        <taxon>Alphaproteobacteria</taxon>
        <taxon>Acetobacterales</taxon>
        <taxon>Acetobacteraceae</taxon>
    </lineage>
</organism>
<comment type="similarity">
    <text evidence="3">Belongs to the Nudix hydrolase family. NudK subfamily.</text>
</comment>
<evidence type="ECO:0000256" key="3">
    <source>
        <dbReference type="ARBA" id="ARBA00007275"/>
    </source>
</evidence>
<evidence type="ECO:0000256" key="2">
    <source>
        <dbReference type="ARBA" id="ARBA00001946"/>
    </source>
</evidence>
<dbReference type="Pfam" id="PF00293">
    <property type="entry name" value="NUDIX"/>
    <property type="match status" value="1"/>
</dbReference>
<keyword evidence="6" id="KW-0378">Hydrolase</keyword>
<feature type="binding site" evidence="9">
    <location>
        <position position="84"/>
    </location>
    <ligand>
        <name>Mg(2+)</name>
        <dbReference type="ChEBI" id="CHEBI:18420"/>
        <label>1</label>
    </ligand>
</feature>
<feature type="domain" description="Nudix hydrolase" evidence="10">
    <location>
        <begin position="42"/>
        <end position="202"/>
    </location>
</feature>
<evidence type="ECO:0000313" key="11">
    <source>
        <dbReference type="EMBL" id="PXZ00713.1"/>
    </source>
</evidence>
<dbReference type="RefSeq" id="WP_110438855.1">
    <property type="nucleotide sequence ID" value="NZ_CP046393.1"/>
</dbReference>
<dbReference type="Proteomes" id="UP000247565">
    <property type="component" value="Unassembled WGS sequence"/>
</dbReference>
<dbReference type="AlphaFoldDB" id="A0A318MWT7"/>
<dbReference type="PROSITE" id="PS51462">
    <property type="entry name" value="NUDIX"/>
    <property type="match status" value="1"/>
</dbReference>
<comment type="cofactor">
    <cofactor evidence="2 9">
        <name>Mg(2+)</name>
        <dbReference type="ChEBI" id="CHEBI:18420"/>
    </cofactor>
</comment>
<gene>
    <name evidence="11" type="ORF">DK869_04770</name>
</gene>
<proteinExistence type="inferred from homology"/>
<dbReference type="SUPFAM" id="SSF55811">
    <property type="entry name" value="Nudix"/>
    <property type="match status" value="1"/>
</dbReference>
<keyword evidence="9" id="KW-0479">Metal-binding</keyword>
<dbReference type="OrthoDB" id="5292471at2"/>
<dbReference type="GO" id="GO:0046872">
    <property type="term" value="F:metal ion binding"/>
    <property type="evidence" value="ECO:0007669"/>
    <property type="project" value="UniProtKB-KW"/>
</dbReference>
<evidence type="ECO:0000256" key="6">
    <source>
        <dbReference type="ARBA" id="ARBA00022801"/>
    </source>
</evidence>
<dbReference type="NCBIfam" id="TIGR00052">
    <property type="entry name" value="nudix-type nucleoside diphosphatase, YffH/AdpP family"/>
    <property type="match status" value="1"/>
</dbReference>
<evidence type="ECO:0000256" key="7">
    <source>
        <dbReference type="ARBA" id="ARBA00032162"/>
    </source>
</evidence>
<evidence type="ECO:0000256" key="1">
    <source>
        <dbReference type="ARBA" id="ARBA00000847"/>
    </source>
</evidence>
<sequence length="202" mass="23301">MSKLIVKHYENLWKGHFKLDRAEAVQKYSDGNEKSVKREILRVNDSVAVLLFRHDNGNIILTSQWRAPVLARGDDNNPVIEVCAGNIDSSDYDPLRKNPLEAAYQAAYREAKEETGWHINQLYHLFALYSSPGITTEKIYYFIASVDKQDQKGGGLRQEGENIEILEMKLTLAFEWIKENKIVDLKTVFLLQYFGNNINLFM</sequence>
<reference evidence="11 12" key="1">
    <citation type="submission" date="2018-05" db="EMBL/GenBank/DDBJ databases">
        <title>Reference genomes for bee gut microbiota database.</title>
        <authorList>
            <person name="Ellegaard K.M."/>
        </authorList>
    </citation>
    <scope>NUCLEOTIDE SEQUENCE [LARGE SCALE GENOMIC DNA]</scope>
    <source>
        <strain evidence="11 12">ESL0284</strain>
    </source>
</reference>
<evidence type="ECO:0000256" key="4">
    <source>
        <dbReference type="ARBA" id="ARBA00011738"/>
    </source>
</evidence>
<dbReference type="EMBL" id="QGLT01000002">
    <property type="protein sequence ID" value="PXZ00713.1"/>
    <property type="molecule type" value="Genomic_DNA"/>
</dbReference>
<feature type="binding site" evidence="9">
    <location>
        <position position="110"/>
    </location>
    <ligand>
        <name>Mg(2+)</name>
        <dbReference type="ChEBI" id="CHEBI:18420"/>
        <label>1</label>
    </ligand>
</feature>
<feature type="binding site" evidence="9">
    <location>
        <position position="114"/>
    </location>
    <ligand>
        <name>Mg(2+)</name>
        <dbReference type="ChEBI" id="CHEBI:18420"/>
        <label>1</label>
    </ligand>
</feature>
<comment type="subunit">
    <text evidence="4">Homodimer.</text>
</comment>
<feature type="binding site" evidence="9">
    <location>
        <position position="161"/>
    </location>
    <ligand>
        <name>Mg(2+)</name>
        <dbReference type="ChEBI" id="CHEBI:18420"/>
        <label>1</label>
    </ligand>
</feature>
<evidence type="ECO:0000256" key="9">
    <source>
        <dbReference type="PIRSR" id="PIRSR604385-2"/>
    </source>
</evidence>